<feature type="transmembrane region" description="Helical" evidence="6">
    <location>
        <begin position="156"/>
        <end position="180"/>
    </location>
</feature>
<keyword evidence="2" id="KW-1003">Cell membrane</keyword>
<name>A0A7R6SW93_9GAMM</name>
<dbReference type="Gene3D" id="3.40.720.10">
    <property type="entry name" value="Alkaline Phosphatase, subunit A"/>
    <property type="match status" value="1"/>
</dbReference>
<keyword evidence="3 6" id="KW-0812">Transmembrane</keyword>
<comment type="subcellular location">
    <subcellularLocation>
        <location evidence="1">Cell membrane</location>
        <topology evidence="1">Multi-pass membrane protein</topology>
    </subcellularLocation>
</comment>
<dbReference type="SUPFAM" id="SSF53649">
    <property type="entry name" value="Alkaline phosphatase-like"/>
    <property type="match status" value="1"/>
</dbReference>
<feature type="transmembrane region" description="Helical" evidence="6">
    <location>
        <begin position="74"/>
        <end position="93"/>
    </location>
</feature>
<keyword evidence="4 6" id="KW-1133">Transmembrane helix</keyword>
<dbReference type="AlphaFoldDB" id="A0A7R6SW93"/>
<gene>
    <name evidence="8" type="ORF">NEJAP_2304</name>
</gene>
<evidence type="ECO:0000313" key="8">
    <source>
        <dbReference type="EMBL" id="BBB30250.1"/>
    </source>
</evidence>
<proteinExistence type="predicted"/>
<evidence type="ECO:0000313" key="9">
    <source>
        <dbReference type="Proteomes" id="UP000595332"/>
    </source>
</evidence>
<evidence type="ECO:0000256" key="3">
    <source>
        <dbReference type="ARBA" id="ARBA00022692"/>
    </source>
</evidence>
<organism evidence="8 9">
    <name type="scientific">Neptunomonas japonica JAMM 1380</name>
    <dbReference type="NCBI Taxonomy" id="1441457"/>
    <lineage>
        <taxon>Bacteria</taxon>
        <taxon>Pseudomonadati</taxon>
        <taxon>Pseudomonadota</taxon>
        <taxon>Gammaproteobacteria</taxon>
        <taxon>Oceanospirillales</taxon>
        <taxon>Oceanospirillaceae</taxon>
        <taxon>Neptunomonas</taxon>
    </lineage>
</organism>
<keyword evidence="5 6" id="KW-0472">Membrane</keyword>
<evidence type="ECO:0000256" key="6">
    <source>
        <dbReference type="SAM" id="Phobius"/>
    </source>
</evidence>
<dbReference type="EMBL" id="AP014546">
    <property type="protein sequence ID" value="BBB30250.1"/>
    <property type="molecule type" value="Genomic_DNA"/>
</dbReference>
<evidence type="ECO:0000256" key="5">
    <source>
        <dbReference type="ARBA" id="ARBA00023136"/>
    </source>
</evidence>
<dbReference type="Proteomes" id="UP000595332">
    <property type="component" value="Chromosome"/>
</dbReference>
<dbReference type="InterPro" id="IPR050448">
    <property type="entry name" value="OpgB/LTA_synthase_biosynth"/>
</dbReference>
<dbReference type="CDD" id="cd16015">
    <property type="entry name" value="LTA_synthase"/>
    <property type="match status" value="1"/>
</dbReference>
<feature type="transmembrane region" description="Helical" evidence="6">
    <location>
        <begin position="49"/>
        <end position="68"/>
    </location>
</feature>
<dbReference type="PANTHER" id="PTHR47371:SF3">
    <property type="entry name" value="PHOSPHOGLYCEROL TRANSFERASE I"/>
    <property type="match status" value="1"/>
</dbReference>
<feature type="transmembrane region" description="Helical" evidence="6">
    <location>
        <begin position="12"/>
        <end position="37"/>
    </location>
</feature>
<dbReference type="RefSeq" id="WP_201347450.1">
    <property type="nucleotide sequence ID" value="NZ_AP014546.1"/>
</dbReference>
<keyword evidence="9" id="KW-1185">Reference proteome</keyword>
<feature type="transmembrane region" description="Helical" evidence="6">
    <location>
        <begin position="119"/>
        <end position="144"/>
    </location>
</feature>
<evidence type="ECO:0000256" key="1">
    <source>
        <dbReference type="ARBA" id="ARBA00004651"/>
    </source>
</evidence>
<evidence type="ECO:0000259" key="7">
    <source>
        <dbReference type="Pfam" id="PF00884"/>
    </source>
</evidence>
<dbReference type="InterPro" id="IPR000917">
    <property type="entry name" value="Sulfatase_N"/>
</dbReference>
<dbReference type="KEGG" id="njp:NEJAP_2304"/>
<dbReference type="Pfam" id="PF00884">
    <property type="entry name" value="Sulfatase"/>
    <property type="match status" value="1"/>
</dbReference>
<reference evidence="8 9" key="1">
    <citation type="journal article" date="2008" name="Int. J. Syst. Evol. Microbiol.">
        <title>Neptunomonas japonica sp. nov., an Osedax japonicus symbiont-like bacterium isolated from sediment adjacent to sperm whale carcasses off Kagoshima, Japan.</title>
        <authorList>
            <person name="Miyazaki M."/>
            <person name="Nogi Y."/>
            <person name="Fujiwara Y."/>
            <person name="Kawato M."/>
            <person name="Kubokawa K."/>
            <person name="Horikoshi K."/>
        </authorList>
    </citation>
    <scope>NUCLEOTIDE SEQUENCE [LARGE SCALE GENOMIC DNA]</scope>
    <source>
        <strain evidence="8 9">JAMM 1380</strain>
    </source>
</reference>
<dbReference type="PANTHER" id="PTHR47371">
    <property type="entry name" value="LIPOTEICHOIC ACID SYNTHASE"/>
    <property type="match status" value="1"/>
</dbReference>
<accession>A0A7R6SW93</accession>
<evidence type="ECO:0000256" key="4">
    <source>
        <dbReference type="ARBA" id="ARBA00022989"/>
    </source>
</evidence>
<evidence type="ECO:0000256" key="2">
    <source>
        <dbReference type="ARBA" id="ARBA00022475"/>
    </source>
</evidence>
<dbReference type="GO" id="GO:0005886">
    <property type="term" value="C:plasma membrane"/>
    <property type="evidence" value="ECO:0007669"/>
    <property type="project" value="UniProtKB-SubCell"/>
</dbReference>
<feature type="domain" description="Sulfatase N-terminal" evidence="7">
    <location>
        <begin position="240"/>
        <end position="502"/>
    </location>
</feature>
<dbReference type="InterPro" id="IPR017850">
    <property type="entry name" value="Alkaline_phosphatase_core_sf"/>
</dbReference>
<protein>
    <submittedName>
        <fullName evidence="8">Capsular polysaccharide biosynthesis protein</fullName>
    </submittedName>
</protein>
<sequence length="539" mass="60895">MPVDTALALSAFASLVPTLIAPIMMVVFITFAMEWLLEPRATTFWRRPLAILCLHLGSFLLLFSISLLLFWRPWFALCVVLAFQLLIVLVNNAKYHSMREPFLIYDFEYFTDAIKHPRLYLPFFGIYKAILAAIGFLSVVALGLSLETSLLVEGSFLNGLLLFGLMALFSSALIGVSISFNKVQMTLAPEKDYLKVGQVAFIWLYALEHLRFKPSKDTAQWSVGHLGGSKQDDIDALSLPNVIAVQSESFFDIRKDYDLLKPDVLAKYDQICQESVQFGRLSVPAWGANTIRTESAFLTGLPASHFGVHQFSPYRYFMKNKQFTLAHVLKEKGYRTVCIHPYQASFYMRDELYPQLGFDEFIDINAFSSKQKQGQYTGDVAVAQKVGELLKETDRPLFVFVITMENHGPLHLEQPLDADKKLFYKENKQPDGCNDLTVYARHLSNADQMASMLRQQLHNDVREGVMCWYGDHVPIMADVYSALGEPSGLTDYFVWSSRLDELQANTAGLGEVSMDVSDLVPLVLEQVTRLSTIDEKSVS</sequence>